<name>E2AL47_CAMFO</name>
<keyword evidence="4" id="KW-1185">Reference proteome</keyword>
<dbReference type="SUPFAM" id="SSF46689">
    <property type="entry name" value="Homeodomain-like"/>
    <property type="match status" value="1"/>
</dbReference>
<accession>E2AL47</accession>
<evidence type="ECO:0000259" key="2">
    <source>
        <dbReference type="Pfam" id="PF13518"/>
    </source>
</evidence>
<dbReference type="Gene3D" id="1.10.10.10">
    <property type="entry name" value="Winged helix-like DNA-binding domain superfamily/Winged helix DNA-binding domain"/>
    <property type="match status" value="1"/>
</dbReference>
<dbReference type="EMBL" id="GL440452">
    <property type="protein sequence ID" value="EFN65842.1"/>
    <property type="molecule type" value="Genomic_DNA"/>
</dbReference>
<dbReference type="Pfam" id="PF13518">
    <property type="entry name" value="HTH_28"/>
    <property type="match status" value="1"/>
</dbReference>
<evidence type="ECO:0000313" key="3">
    <source>
        <dbReference type="EMBL" id="EFN65842.1"/>
    </source>
</evidence>
<evidence type="ECO:0000313" key="4">
    <source>
        <dbReference type="Proteomes" id="UP000000311"/>
    </source>
</evidence>
<dbReference type="GO" id="GO:0005634">
    <property type="term" value="C:nucleus"/>
    <property type="evidence" value="ECO:0007669"/>
    <property type="project" value="UniProtKB-SubCell"/>
</dbReference>
<dbReference type="InterPro" id="IPR055247">
    <property type="entry name" value="InsJ-like_HTH"/>
</dbReference>
<gene>
    <name evidence="3" type="ORF">EAG_07673</name>
</gene>
<proteinExistence type="predicted"/>
<dbReference type="Proteomes" id="UP000000311">
    <property type="component" value="Unassembled WGS sequence"/>
</dbReference>
<feature type="domain" description="Insertion element IS150 protein InsJ-like helix-turn-helix" evidence="2">
    <location>
        <begin position="7"/>
        <end position="44"/>
    </location>
</feature>
<organism evidence="4">
    <name type="scientific">Camponotus floridanus</name>
    <name type="common">Florida carpenter ant</name>
    <dbReference type="NCBI Taxonomy" id="104421"/>
    <lineage>
        <taxon>Eukaryota</taxon>
        <taxon>Metazoa</taxon>
        <taxon>Ecdysozoa</taxon>
        <taxon>Arthropoda</taxon>
        <taxon>Hexapoda</taxon>
        <taxon>Insecta</taxon>
        <taxon>Pterygota</taxon>
        <taxon>Neoptera</taxon>
        <taxon>Endopterygota</taxon>
        <taxon>Hymenoptera</taxon>
        <taxon>Apocrita</taxon>
        <taxon>Aculeata</taxon>
        <taxon>Formicoidea</taxon>
        <taxon>Formicidae</taxon>
        <taxon>Formicinae</taxon>
        <taxon>Camponotus</taxon>
    </lineage>
</organism>
<sequence>LSEADCARIVTLLEENNSQRYVANRFGISQSVVSQIYSRFRETGSYYKR</sequence>
<feature type="non-terminal residue" evidence="3">
    <location>
        <position position="49"/>
    </location>
</feature>
<protein>
    <recommendedName>
        <fullName evidence="2">Insertion element IS150 protein InsJ-like helix-turn-helix domain-containing protein</fullName>
    </recommendedName>
</protein>
<dbReference type="InterPro" id="IPR036388">
    <property type="entry name" value="WH-like_DNA-bd_sf"/>
</dbReference>
<feature type="non-terminal residue" evidence="3">
    <location>
        <position position="1"/>
    </location>
</feature>
<dbReference type="AlphaFoldDB" id="E2AL47"/>
<reference evidence="3 4" key="1">
    <citation type="journal article" date="2010" name="Science">
        <title>Genomic comparison of the ants Camponotus floridanus and Harpegnathos saltator.</title>
        <authorList>
            <person name="Bonasio R."/>
            <person name="Zhang G."/>
            <person name="Ye C."/>
            <person name="Mutti N.S."/>
            <person name="Fang X."/>
            <person name="Qin N."/>
            <person name="Donahue G."/>
            <person name="Yang P."/>
            <person name="Li Q."/>
            <person name="Li C."/>
            <person name="Zhang P."/>
            <person name="Huang Z."/>
            <person name="Berger S.L."/>
            <person name="Reinberg D."/>
            <person name="Wang J."/>
            <person name="Liebig J."/>
        </authorList>
    </citation>
    <scope>NUCLEOTIDE SEQUENCE [LARGE SCALE GENOMIC DNA]</scope>
    <source>
        <strain evidence="4">C129</strain>
    </source>
</reference>
<dbReference type="InParanoid" id="E2AL47"/>
<comment type="subcellular location">
    <subcellularLocation>
        <location evidence="1">Nucleus</location>
    </subcellularLocation>
</comment>
<dbReference type="InterPro" id="IPR009057">
    <property type="entry name" value="Homeodomain-like_sf"/>
</dbReference>
<evidence type="ECO:0000256" key="1">
    <source>
        <dbReference type="ARBA" id="ARBA00004123"/>
    </source>
</evidence>